<dbReference type="InterPro" id="IPR011990">
    <property type="entry name" value="TPR-like_helical_dom_sf"/>
</dbReference>
<feature type="compositionally biased region" description="Polar residues" evidence="1">
    <location>
        <begin position="102"/>
        <end position="113"/>
    </location>
</feature>
<comment type="caution">
    <text evidence="3">The sequence shown here is derived from an EMBL/GenBank/DDBJ whole genome shotgun (WGS) entry which is preliminary data.</text>
</comment>
<dbReference type="RefSeq" id="WP_230435503.1">
    <property type="nucleotide sequence ID" value="NZ_CP087715.1"/>
</dbReference>
<keyword evidence="2" id="KW-0472">Membrane</keyword>
<protein>
    <recommendedName>
        <fullName evidence="5">PEGA domain-containing protein</fullName>
    </recommendedName>
</protein>
<gene>
    <name evidence="3" type="ORF">ACFQ2X_00970</name>
</gene>
<accession>A0ABW3U2W2</accession>
<dbReference type="SUPFAM" id="SSF48452">
    <property type="entry name" value="TPR-like"/>
    <property type="match status" value="1"/>
</dbReference>
<dbReference type="SMART" id="SM00028">
    <property type="entry name" value="TPR"/>
    <property type="match status" value="4"/>
</dbReference>
<evidence type="ECO:0000313" key="4">
    <source>
        <dbReference type="Proteomes" id="UP001597264"/>
    </source>
</evidence>
<keyword evidence="2" id="KW-0812">Transmembrane</keyword>
<feature type="region of interest" description="Disordered" evidence="1">
    <location>
        <begin position="1"/>
        <end position="59"/>
    </location>
</feature>
<reference evidence="4" key="1">
    <citation type="journal article" date="2019" name="Int. J. Syst. Evol. Microbiol.">
        <title>The Global Catalogue of Microorganisms (GCM) 10K type strain sequencing project: providing services to taxonomists for standard genome sequencing and annotation.</title>
        <authorList>
            <consortium name="The Broad Institute Genomics Platform"/>
            <consortium name="The Broad Institute Genome Sequencing Center for Infectious Disease"/>
            <person name="Wu L."/>
            <person name="Ma J."/>
        </authorList>
    </citation>
    <scope>NUCLEOTIDE SEQUENCE [LARGE SCALE GENOMIC DNA]</scope>
    <source>
        <strain evidence="4">CCUG 54356</strain>
    </source>
</reference>
<dbReference type="Gene3D" id="1.25.40.10">
    <property type="entry name" value="Tetratricopeptide repeat domain"/>
    <property type="match status" value="2"/>
</dbReference>
<feature type="compositionally biased region" description="Basic and acidic residues" evidence="1">
    <location>
        <begin position="42"/>
        <end position="54"/>
    </location>
</feature>
<organism evidence="3 4">
    <name type="scientific">Microbulbifer celer</name>
    <dbReference type="NCBI Taxonomy" id="435905"/>
    <lineage>
        <taxon>Bacteria</taxon>
        <taxon>Pseudomonadati</taxon>
        <taxon>Pseudomonadota</taxon>
        <taxon>Gammaproteobacteria</taxon>
        <taxon>Cellvibrionales</taxon>
        <taxon>Microbulbiferaceae</taxon>
        <taxon>Microbulbifer</taxon>
    </lineage>
</organism>
<name>A0ABW3U2W2_9GAMM</name>
<proteinExistence type="predicted"/>
<sequence length="539" mass="59685">MQHRDNPPNKKTVPGKNPAREQACEEESYIQPAEFSFGTESTEDKAGKSRDRTRAAAGTNVRGRSLLQIAIAGGMITALVGVFWVLPNMVEKPNISVKRPATDTTSAQETSAPKLQKSPYSEAEITQQRRDVQKVLQDILQLQDELTERRVEVWAAEAYFAARTLAEEADGIYRQRKFMQALQQYREALDGLQEIRDSIPDRIEQHLSEGHAALDIGDAEAAHEAFDLVLTISEDHPRGTKGKARAEKLPEVWPLFTDGKVAFEENTLDEALDLLQAALAIDSETRPAKELLPKVKAAILERDYGEAMSAGYAAIAVENFEKAKKDFAKAKQLKPNASDPGIGITQANNGIAQARIDRLFAGAAKYEQQEQWHEAVKNYQKLIEIDTSLVQAITGKARAEARAKLDDRLQELLDDPLTLGQSKRNQYARKVLADARALNTSTPRLQGQIEQLESALTQSLIPITVSFQSDTSTNVTIYHVGRLGNFSEREIALKPGRYTVVGTRQGYRDVRQEIVVDPSQEAPTVTIRCAEKLNSANSG</sequence>
<keyword evidence="2" id="KW-1133">Transmembrane helix</keyword>
<dbReference type="Proteomes" id="UP001597264">
    <property type="component" value="Unassembled WGS sequence"/>
</dbReference>
<dbReference type="EMBL" id="JBHTLR010000003">
    <property type="protein sequence ID" value="MFD1215157.1"/>
    <property type="molecule type" value="Genomic_DNA"/>
</dbReference>
<evidence type="ECO:0000256" key="2">
    <source>
        <dbReference type="SAM" id="Phobius"/>
    </source>
</evidence>
<feature type="transmembrane region" description="Helical" evidence="2">
    <location>
        <begin position="66"/>
        <end position="86"/>
    </location>
</feature>
<evidence type="ECO:0000256" key="1">
    <source>
        <dbReference type="SAM" id="MobiDB-lite"/>
    </source>
</evidence>
<evidence type="ECO:0008006" key="5">
    <source>
        <dbReference type="Google" id="ProtNLM"/>
    </source>
</evidence>
<dbReference type="InterPro" id="IPR019734">
    <property type="entry name" value="TPR_rpt"/>
</dbReference>
<evidence type="ECO:0000313" key="3">
    <source>
        <dbReference type="EMBL" id="MFD1215157.1"/>
    </source>
</evidence>
<keyword evidence="4" id="KW-1185">Reference proteome</keyword>
<feature type="region of interest" description="Disordered" evidence="1">
    <location>
        <begin position="97"/>
        <end position="122"/>
    </location>
</feature>